<reference evidence="8" key="1">
    <citation type="submission" date="2017-02" db="UniProtKB">
        <authorList>
            <consortium name="WormBaseParasite"/>
        </authorList>
    </citation>
    <scope>IDENTIFICATION</scope>
</reference>
<keyword evidence="3" id="KW-0347">Helicase</keyword>
<keyword evidence="7" id="KW-1185">Reference proteome</keyword>
<evidence type="ECO:0000256" key="4">
    <source>
        <dbReference type="ARBA" id="ARBA00022840"/>
    </source>
</evidence>
<feature type="compositionally biased region" description="Basic and acidic residues" evidence="5">
    <location>
        <begin position="293"/>
        <end position="345"/>
    </location>
</feature>
<dbReference type="GO" id="GO:0005829">
    <property type="term" value="C:cytosol"/>
    <property type="evidence" value="ECO:0007669"/>
    <property type="project" value="TreeGrafter"/>
</dbReference>
<dbReference type="STRING" id="131310.A0A0N4ZPN4"/>
<name>A0A0N4ZPN4_PARTI</name>
<dbReference type="PROSITE" id="PS51194">
    <property type="entry name" value="HELICASE_CTER"/>
    <property type="match status" value="1"/>
</dbReference>
<keyword evidence="1" id="KW-0547">Nucleotide-binding</keyword>
<dbReference type="GO" id="GO:0003724">
    <property type="term" value="F:RNA helicase activity"/>
    <property type="evidence" value="ECO:0007669"/>
    <property type="project" value="TreeGrafter"/>
</dbReference>
<dbReference type="PANTHER" id="PTHR47959">
    <property type="entry name" value="ATP-DEPENDENT RNA HELICASE RHLE-RELATED"/>
    <property type="match status" value="1"/>
</dbReference>
<keyword evidence="4" id="KW-0067">ATP-binding</keyword>
<dbReference type="SUPFAM" id="SSF52540">
    <property type="entry name" value="P-loop containing nucleoside triphosphate hydrolases"/>
    <property type="match status" value="1"/>
</dbReference>
<evidence type="ECO:0000259" key="6">
    <source>
        <dbReference type="PROSITE" id="PS51194"/>
    </source>
</evidence>
<dbReference type="Pfam" id="PF00271">
    <property type="entry name" value="Helicase_C"/>
    <property type="match status" value="1"/>
</dbReference>
<protein>
    <submittedName>
        <fullName evidence="8">Helicase C-terminal domain-containing protein</fullName>
    </submittedName>
</protein>
<dbReference type="SMART" id="SM00490">
    <property type="entry name" value="HELICc"/>
    <property type="match status" value="1"/>
</dbReference>
<evidence type="ECO:0000256" key="5">
    <source>
        <dbReference type="SAM" id="MobiDB-lite"/>
    </source>
</evidence>
<evidence type="ECO:0000313" key="7">
    <source>
        <dbReference type="Proteomes" id="UP000038045"/>
    </source>
</evidence>
<dbReference type="WBParaSite" id="PTRK_0001049300.1">
    <property type="protein sequence ID" value="PTRK_0001049300.1"/>
    <property type="gene ID" value="PTRK_0001049300"/>
</dbReference>
<dbReference type="InterPro" id="IPR050079">
    <property type="entry name" value="DEAD_box_RNA_helicase"/>
</dbReference>
<feature type="domain" description="Helicase C-terminal" evidence="6">
    <location>
        <begin position="40"/>
        <end position="196"/>
    </location>
</feature>
<proteinExistence type="predicted"/>
<organism evidence="7 8">
    <name type="scientific">Parastrongyloides trichosuri</name>
    <name type="common">Possum-specific nematode worm</name>
    <dbReference type="NCBI Taxonomy" id="131310"/>
    <lineage>
        <taxon>Eukaryota</taxon>
        <taxon>Metazoa</taxon>
        <taxon>Ecdysozoa</taxon>
        <taxon>Nematoda</taxon>
        <taxon>Chromadorea</taxon>
        <taxon>Rhabditida</taxon>
        <taxon>Tylenchina</taxon>
        <taxon>Panagrolaimomorpha</taxon>
        <taxon>Strongyloidoidea</taxon>
        <taxon>Strongyloididae</taxon>
        <taxon>Parastrongyloides</taxon>
    </lineage>
</organism>
<dbReference type="InterPro" id="IPR027417">
    <property type="entry name" value="P-loop_NTPase"/>
</dbReference>
<dbReference type="Proteomes" id="UP000038045">
    <property type="component" value="Unplaced"/>
</dbReference>
<dbReference type="PANTHER" id="PTHR47959:SF13">
    <property type="entry name" value="ATP-DEPENDENT RNA HELICASE RHLE"/>
    <property type="match status" value="1"/>
</dbReference>
<evidence type="ECO:0000256" key="1">
    <source>
        <dbReference type="ARBA" id="ARBA00022741"/>
    </source>
</evidence>
<evidence type="ECO:0000256" key="2">
    <source>
        <dbReference type="ARBA" id="ARBA00022801"/>
    </source>
</evidence>
<dbReference type="GO" id="GO:0016787">
    <property type="term" value="F:hydrolase activity"/>
    <property type="evidence" value="ECO:0007669"/>
    <property type="project" value="UniProtKB-KW"/>
</dbReference>
<dbReference type="GO" id="GO:0005524">
    <property type="term" value="F:ATP binding"/>
    <property type="evidence" value="ECO:0007669"/>
    <property type="project" value="UniProtKB-KW"/>
</dbReference>
<dbReference type="Gene3D" id="3.40.50.300">
    <property type="entry name" value="P-loop containing nucleotide triphosphate hydrolases"/>
    <property type="match status" value="1"/>
</dbReference>
<dbReference type="AlphaFoldDB" id="A0A0N4ZPN4"/>
<accession>A0A0N4ZPN4</accession>
<evidence type="ECO:0000313" key="8">
    <source>
        <dbReference type="WBParaSite" id="PTRK_0001049300.1"/>
    </source>
</evidence>
<keyword evidence="2" id="KW-0378">Hydrolase</keyword>
<feature type="region of interest" description="Disordered" evidence="5">
    <location>
        <begin position="293"/>
        <end position="355"/>
    </location>
</feature>
<dbReference type="CDD" id="cd18787">
    <property type="entry name" value="SF2_C_DEAD"/>
    <property type="match status" value="1"/>
</dbReference>
<dbReference type="InterPro" id="IPR001650">
    <property type="entry name" value="Helicase_C-like"/>
</dbReference>
<evidence type="ECO:0000256" key="3">
    <source>
        <dbReference type="ARBA" id="ARBA00022806"/>
    </source>
</evidence>
<sequence>MIDTTMIRLDKENVQLLGVKQYVQFEIINPKMRVFTSNALLAANILKRQQFNQAIIFVNETKFLIDFACQLTKYLKEYPVQIMSGSMLQADRNNVMNDLKNKKIKVLISTDLLSRGVDSQHIDLVININIPKDVCTYLHRIGRAGRFGNYGASFTLIDNVKSLVTFNEMVYINKLNVKYLTKSMLKSSHLTVDKNIFKGGKDYNDDLSRELCYELCDAFKSVRYIEKENFKVIRYTKEDIIKIRNSKPKSDWKDIAKVVFKDSGKTFHDIDRDIFHKTQKFESNKRNDTIDKFKKLDVNDGKRNNKNSPKKENLKDKNQGNKSTKDKKNKKNDKDKNFQEKNHEESSEEYSQEETKFYEHVTEGIKVKEIELEEAESDNSVYRYSVEEMLKIRDSKTLEQWRSIFLKMNLGLKTYTDGPVVFDYELRIPFELQLRISRTRQNKAMKSAQNDILNAAKYASSFEKGKIVKNFCSDIILPSLPCKPKNLYEELYNLATGNDKYNIPINEEYLVSSSYWDKYPDMKHFKYEKTTWQEDCSNEA</sequence>